<dbReference type="GO" id="GO:0005886">
    <property type="term" value="C:plasma membrane"/>
    <property type="evidence" value="ECO:0007669"/>
    <property type="project" value="UniProtKB-SubCell"/>
</dbReference>
<dbReference type="InterPro" id="IPR001708">
    <property type="entry name" value="YidC/ALB3/OXA1/COX18"/>
</dbReference>
<comment type="similarity">
    <text evidence="9">Belongs to the OXA1/ALB3/YidC family.</text>
</comment>
<evidence type="ECO:0000256" key="10">
    <source>
        <dbReference type="SAM" id="Phobius"/>
    </source>
</evidence>
<sequence length="224" mass="25333">MIQAITSFLTTIFEWIVNLLDSGINNLNISVGLSIIVFSIFFKICLFPLNIKQIKSSFKMREIQPEVAKLQAKYKSDPQKLNQATMQLYKESGASPFAGCLPLLLQWPVLMAMYFVFKDAEIIKGHSFLWLTDLSARDPRYILPVLTAATTYISTTYSTKQTQTAEAAKNMSTMTIVTTGMMLFMSLTLNSAVVMYYVIGNIFQFAQTYLIQKFVYKGSKEKVA</sequence>
<dbReference type="HOGENOM" id="CLU_036138_4_1_9"/>
<dbReference type="KEGG" id="ccb:Clocel_4386"/>
<feature type="transmembrane region" description="Helical" evidence="10">
    <location>
        <begin position="29"/>
        <end position="51"/>
    </location>
</feature>
<evidence type="ECO:0000259" key="11">
    <source>
        <dbReference type="Pfam" id="PF02096"/>
    </source>
</evidence>
<evidence type="ECO:0000256" key="5">
    <source>
        <dbReference type="ARBA" id="ARBA00022927"/>
    </source>
</evidence>
<evidence type="ECO:0000256" key="7">
    <source>
        <dbReference type="ARBA" id="ARBA00023136"/>
    </source>
</evidence>
<dbReference type="GO" id="GO:0015031">
    <property type="term" value="P:protein transport"/>
    <property type="evidence" value="ECO:0007669"/>
    <property type="project" value="UniProtKB-KW"/>
</dbReference>
<keyword evidence="6 10" id="KW-1133">Transmembrane helix</keyword>
<dbReference type="PANTHER" id="PTHR12428">
    <property type="entry name" value="OXA1"/>
    <property type="match status" value="1"/>
</dbReference>
<protein>
    <submittedName>
        <fullName evidence="12">Membrane protein insertase, YidC/Oxa1 family</fullName>
    </submittedName>
</protein>
<dbReference type="InterPro" id="IPR028055">
    <property type="entry name" value="YidC/Oxa/ALB_C"/>
</dbReference>
<feature type="transmembrane region" description="Helical" evidence="10">
    <location>
        <begin position="96"/>
        <end position="117"/>
    </location>
</feature>
<proteinExistence type="inferred from homology"/>
<keyword evidence="13" id="KW-1185">Reference proteome</keyword>
<evidence type="ECO:0000313" key="12">
    <source>
        <dbReference type="EMBL" id="ADL54042.1"/>
    </source>
</evidence>
<reference evidence="12 13" key="1">
    <citation type="submission" date="2010-08" db="EMBL/GenBank/DDBJ databases">
        <title>Complete sequence of Clostridium cellulovorans 743B.</title>
        <authorList>
            <consortium name="US DOE Joint Genome Institute"/>
            <person name="Lucas S."/>
            <person name="Copeland A."/>
            <person name="Lapidus A."/>
            <person name="Cheng J.-F."/>
            <person name="Bruce D."/>
            <person name="Goodwin L."/>
            <person name="Pitluck S."/>
            <person name="Chertkov O."/>
            <person name="Detter J.C."/>
            <person name="Han C."/>
            <person name="Tapia R."/>
            <person name="Land M."/>
            <person name="Hauser L."/>
            <person name="Chang Y.-J."/>
            <person name="Jeffries C."/>
            <person name="Kyrpides N."/>
            <person name="Ivanova N."/>
            <person name="Mikhailova N."/>
            <person name="Hemme C.L."/>
            <person name="Woyke T."/>
        </authorList>
    </citation>
    <scope>NUCLEOTIDE SEQUENCE [LARGE SCALE GENOMIC DNA]</scope>
    <source>
        <strain evidence="13">ATCC 35296 / DSM 3052 / OCM 3 / 743B</strain>
    </source>
</reference>
<keyword evidence="4 9" id="KW-0812">Transmembrane</keyword>
<organism evidence="12 13">
    <name type="scientific">Clostridium cellulovorans (strain ATCC 35296 / DSM 3052 / OCM 3 / 743B)</name>
    <dbReference type="NCBI Taxonomy" id="573061"/>
    <lineage>
        <taxon>Bacteria</taxon>
        <taxon>Bacillati</taxon>
        <taxon>Bacillota</taxon>
        <taxon>Clostridia</taxon>
        <taxon>Eubacteriales</taxon>
        <taxon>Clostridiaceae</taxon>
        <taxon>Clostridium</taxon>
    </lineage>
</organism>
<gene>
    <name evidence="12" type="ordered locus">Clocel_4386</name>
</gene>
<keyword evidence="7 10" id="KW-0472">Membrane</keyword>
<dbReference type="GO" id="GO:0032977">
    <property type="term" value="F:membrane insertase activity"/>
    <property type="evidence" value="ECO:0007669"/>
    <property type="project" value="InterPro"/>
</dbReference>
<accession>D9SPE0</accession>
<dbReference type="GO" id="GO:0051205">
    <property type="term" value="P:protein insertion into membrane"/>
    <property type="evidence" value="ECO:0007669"/>
    <property type="project" value="TreeGrafter"/>
</dbReference>
<evidence type="ECO:0000256" key="3">
    <source>
        <dbReference type="ARBA" id="ARBA00022475"/>
    </source>
</evidence>
<comment type="subcellular location">
    <subcellularLocation>
        <location evidence="1">Cell membrane</location>
        <topology evidence="1">Multi-pass membrane protein</topology>
    </subcellularLocation>
    <subcellularLocation>
        <location evidence="9">Membrane</location>
        <topology evidence="9">Multi-pass membrane protein</topology>
    </subcellularLocation>
</comment>
<dbReference type="OrthoDB" id="9780552at2"/>
<keyword evidence="3" id="KW-1003">Cell membrane</keyword>
<dbReference type="NCBIfam" id="TIGR03592">
    <property type="entry name" value="yidC_oxa1_cterm"/>
    <property type="match status" value="1"/>
</dbReference>
<dbReference type="PRINTS" id="PR00701">
    <property type="entry name" value="60KDINNERMP"/>
</dbReference>
<dbReference type="eggNOG" id="COG0706">
    <property type="taxonomic scope" value="Bacteria"/>
</dbReference>
<evidence type="ECO:0000256" key="8">
    <source>
        <dbReference type="ARBA" id="ARBA00023186"/>
    </source>
</evidence>
<evidence type="ECO:0000256" key="4">
    <source>
        <dbReference type="ARBA" id="ARBA00022692"/>
    </source>
</evidence>
<dbReference type="PANTHER" id="PTHR12428:SF65">
    <property type="entry name" value="CYTOCHROME C OXIDASE ASSEMBLY PROTEIN COX18, MITOCHONDRIAL"/>
    <property type="match status" value="1"/>
</dbReference>
<dbReference type="AlphaFoldDB" id="D9SPE0"/>
<name>D9SPE0_CLOC7</name>
<evidence type="ECO:0000256" key="2">
    <source>
        <dbReference type="ARBA" id="ARBA00022448"/>
    </source>
</evidence>
<evidence type="ECO:0000313" key="13">
    <source>
        <dbReference type="Proteomes" id="UP000002730"/>
    </source>
</evidence>
<evidence type="ECO:0000256" key="1">
    <source>
        <dbReference type="ARBA" id="ARBA00004651"/>
    </source>
</evidence>
<dbReference type="STRING" id="573061.Clocel_4386"/>
<evidence type="ECO:0000256" key="6">
    <source>
        <dbReference type="ARBA" id="ARBA00022989"/>
    </source>
</evidence>
<dbReference type="Pfam" id="PF02096">
    <property type="entry name" value="60KD_IMP"/>
    <property type="match status" value="1"/>
</dbReference>
<dbReference type="CDD" id="cd20070">
    <property type="entry name" value="5TM_YidC_Alb3"/>
    <property type="match status" value="1"/>
</dbReference>
<keyword evidence="2" id="KW-0813">Transport</keyword>
<keyword evidence="5" id="KW-0653">Protein transport</keyword>
<feature type="domain" description="Membrane insertase YidC/Oxa/ALB C-terminal" evidence="11">
    <location>
        <begin position="32"/>
        <end position="213"/>
    </location>
</feature>
<dbReference type="RefSeq" id="WP_010074404.1">
    <property type="nucleotide sequence ID" value="NC_014393.1"/>
</dbReference>
<evidence type="ECO:0000256" key="9">
    <source>
        <dbReference type="RuleBase" id="RU003945"/>
    </source>
</evidence>
<dbReference type="Proteomes" id="UP000002730">
    <property type="component" value="Chromosome"/>
</dbReference>
<dbReference type="InterPro" id="IPR047196">
    <property type="entry name" value="YidC_ALB_C"/>
</dbReference>
<keyword evidence="8" id="KW-0143">Chaperone</keyword>
<dbReference type="EMBL" id="CP002160">
    <property type="protein sequence ID" value="ADL54042.1"/>
    <property type="molecule type" value="Genomic_DNA"/>
</dbReference>